<evidence type="ECO:0000256" key="2">
    <source>
        <dbReference type="ARBA" id="ARBA00022692"/>
    </source>
</evidence>
<dbReference type="EMBL" id="FWFF01000012">
    <property type="protein sequence ID" value="SLM97435.1"/>
    <property type="molecule type" value="Genomic_DNA"/>
</dbReference>
<feature type="domain" description="Major facilitator superfamily (MFS) profile" evidence="7">
    <location>
        <begin position="260"/>
        <end position="434"/>
    </location>
</feature>
<keyword evidence="3 6" id="KW-1133">Transmembrane helix</keyword>
<dbReference type="Proteomes" id="UP000196581">
    <property type="component" value="Unassembled WGS sequence"/>
</dbReference>
<evidence type="ECO:0000313" key="9">
    <source>
        <dbReference type="Proteomes" id="UP000196581"/>
    </source>
</evidence>
<evidence type="ECO:0000256" key="4">
    <source>
        <dbReference type="ARBA" id="ARBA00023136"/>
    </source>
</evidence>
<dbReference type="InterPro" id="IPR020846">
    <property type="entry name" value="MFS_dom"/>
</dbReference>
<dbReference type="PROSITE" id="PS50850">
    <property type="entry name" value="MFS"/>
    <property type="match status" value="1"/>
</dbReference>
<feature type="transmembrane region" description="Helical" evidence="6">
    <location>
        <begin position="294"/>
        <end position="313"/>
    </location>
</feature>
<dbReference type="GO" id="GO:0022857">
    <property type="term" value="F:transmembrane transporter activity"/>
    <property type="evidence" value="ECO:0007669"/>
    <property type="project" value="InterPro"/>
</dbReference>
<feature type="transmembrane region" description="Helical" evidence="6">
    <location>
        <begin position="12"/>
        <end position="35"/>
    </location>
</feature>
<dbReference type="Pfam" id="PF07690">
    <property type="entry name" value="MFS_1"/>
    <property type="match status" value="1"/>
</dbReference>
<feature type="transmembrane region" description="Helical" evidence="6">
    <location>
        <begin position="263"/>
        <end position="282"/>
    </location>
</feature>
<feature type="transmembrane region" description="Helical" evidence="6">
    <location>
        <begin position="171"/>
        <end position="194"/>
    </location>
</feature>
<evidence type="ECO:0000256" key="3">
    <source>
        <dbReference type="ARBA" id="ARBA00022989"/>
    </source>
</evidence>
<dbReference type="InterPro" id="IPR011701">
    <property type="entry name" value="MFS"/>
</dbReference>
<evidence type="ECO:0000256" key="1">
    <source>
        <dbReference type="ARBA" id="ARBA00004651"/>
    </source>
</evidence>
<keyword evidence="2 6" id="KW-0812">Transmembrane</keyword>
<reference evidence="9" key="1">
    <citation type="submission" date="2017-02" db="EMBL/GenBank/DDBJ databases">
        <authorList>
            <person name="Dridi B."/>
        </authorList>
    </citation>
    <scope>NUCLEOTIDE SEQUENCE [LARGE SCALE GENOMIC DNA]</scope>
    <source>
        <strain evidence="9">B Co 03.10</strain>
    </source>
</reference>
<dbReference type="SUPFAM" id="SSF103473">
    <property type="entry name" value="MFS general substrate transporter"/>
    <property type="match status" value="1"/>
</dbReference>
<sequence length="434" mass="42029">MARIEDTDGIRVPFAALTAAVSLGVATFFTLYSLIPVTRTDDPGVGSAFVGVLMTCVIAVQVGTPTLVRRFSLRTVVSGSLAALGVGALVAGIAGTGAASGLALVALLAGGALAGAGFGILIVAGSQGVGVLVPGTGLGRALGLYGLITALATALGSPAGVQVGVAFSPTTFGVVAVVLCVLGAVAAFGIPASIGRGDDAPGKTQGAGGTEGNSRSSGDSVSSDASGSSGDSGTTGSGPVTGATGITGSEEPHATTIPGALRVLALTLTFLLLAVLFLSHAITSLPVLASDSVSPALTILLAQLGTAGGRWVGGFAEPRITRSGTIMLATILLVIGSITGVFTSNGETIGISAVILGLGVGTAQTVALHTAMRRTDAGRASVVWNLGVDGGLWMGGILAGLVLAQGAMLPAIFAAASILAIVGAVLAVKETGRP</sequence>
<gene>
    <name evidence="8" type="ORF">FM105_07100</name>
</gene>
<dbReference type="RefSeq" id="WP_087006694.1">
    <property type="nucleotide sequence ID" value="NZ_FWFF01000012.1"/>
</dbReference>
<accession>A0A1X6XDY8</accession>
<evidence type="ECO:0000256" key="6">
    <source>
        <dbReference type="SAM" id="Phobius"/>
    </source>
</evidence>
<feature type="transmembrane region" description="Helical" evidence="6">
    <location>
        <begin position="382"/>
        <end position="403"/>
    </location>
</feature>
<dbReference type="GO" id="GO:0005886">
    <property type="term" value="C:plasma membrane"/>
    <property type="evidence" value="ECO:0007669"/>
    <property type="project" value="UniProtKB-SubCell"/>
</dbReference>
<dbReference type="AlphaFoldDB" id="A0A1X6XDY8"/>
<evidence type="ECO:0000256" key="5">
    <source>
        <dbReference type="SAM" id="MobiDB-lite"/>
    </source>
</evidence>
<dbReference type="Gene3D" id="1.20.1250.20">
    <property type="entry name" value="MFS general substrate transporter like domains"/>
    <property type="match status" value="1"/>
</dbReference>
<feature type="transmembrane region" description="Helical" evidence="6">
    <location>
        <begin position="75"/>
        <end position="95"/>
    </location>
</feature>
<feature type="transmembrane region" description="Helical" evidence="6">
    <location>
        <begin position="101"/>
        <end position="123"/>
    </location>
</feature>
<evidence type="ECO:0000259" key="7">
    <source>
        <dbReference type="PROSITE" id="PS50850"/>
    </source>
</evidence>
<keyword evidence="9" id="KW-1185">Reference proteome</keyword>
<organism evidence="8 9">
    <name type="scientific">Brevibacterium yomogidense</name>
    <dbReference type="NCBI Taxonomy" id="946573"/>
    <lineage>
        <taxon>Bacteria</taxon>
        <taxon>Bacillati</taxon>
        <taxon>Actinomycetota</taxon>
        <taxon>Actinomycetes</taxon>
        <taxon>Micrococcales</taxon>
        <taxon>Brevibacteriaceae</taxon>
        <taxon>Brevibacterium</taxon>
    </lineage>
</organism>
<feature type="transmembrane region" description="Helical" evidence="6">
    <location>
        <begin position="349"/>
        <end position="370"/>
    </location>
</feature>
<dbReference type="InterPro" id="IPR036259">
    <property type="entry name" value="MFS_trans_sf"/>
</dbReference>
<evidence type="ECO:0000313" key="8">
    <source>
        <dbReference type="EMBL" id="SLM97435.1"/>
    </source>
</evidence>
<protein>
    <submittedName>
        <fullName evidence="8">Putative transport protein</fullName>
    </submittedName>
</protein>
<feature type="transmembrane region" description="Helical" evidence="6">
    <location>
        <begin position="325"/>
        <end position="343"/>
    </location>
</feature>
<feature type="transmembrane region" description="Helical" evidence="6">
    <location>
        <begin position="47"/>
        <end position="68"/>
    </location>
</feature>
<comment type="subcellular location">
    <subcellularLocation>
        <location evidence="1">Cell membrane</location>
        <topology evidence="1">Multi-pass membrane protein</topology>
    </subcellularLocation>
</comment>
<feature type="compositionally biased region" description="Low complexity" evidence="5">
    <location>
        <begin position="216"/>
        <end position="244"/>
    </location>
</feature>
<feature type="transmembrane region" description="Helical" evidence="6">
    <location>
        <begin position="409"/>
        <end position="428"/>
    </location>
</feature>
<keyword evidence="4 6" id="KW-0472">Membrane</keyword>
<name>A0A1X6XDY8_9MICO</name>
<proteinExistence type="predicted"/>
<feature type="region of interest" description="Disordered" evidence="5">
    <location>
        <begin position="198"/>
        <end position="251"/>
    </location>
</feature>